<proteinExistence type="inferred from homology"/>
<name>A0A5J9UPT1_9POAL</name>
<dbReference type="InterPro" id="IPR038005">
    <property type="entry name" value="RX-like_CC"/>
</dbReference>
<dbReference type="CDD" id="cd14798">
    <property type="entry name" value="RX-CC_like"/>
    <property type="match status" value="1"/>
</dbReference>
<accession>A0A5J9UPT1</accession>
<evidence type="ECO:0000256" key="7">
    <source>
        <dbReference type="ARBA" id="ARBA00023054"/>
    </source>
</evidence>
<dbReference type="Gene3D" id="3.80.10.10">
    <property type="entry name" value="Ribonuclease Inhibitor"/>
    <property type="match status" value="1"/>
</dbReference>
<sequence>MEIVTGAISTLLPKLAALLTGEYNLQRNLRSDIRFLTTELESMQAAIERVSEAPVTDKLVKIWARDVRELSYDIEDSIDKFMVHIDNNPPGETDGPKGFIKRSFRLLSTANLRHRIAMDIKAIKELVNEVAERRERYKIDSLYLVRTTPTTVDPRLVGNYEETKNLVGISGPQNELVELLMESEATMDNCLKVISIVGAGGLGKTTVANAVYHQVRGEFECHAFVSVSHNPDLNRILSSILRQFSGESYGNTETWPAEEIIDKIRLFLADKRYIIILDDIWDKLAWAHIRCALVENKRSSKIITTTRIHDVAVSCCAEVDGAIYKLKHLSHDDSKKLFYKRIFGSDKDDCHSELKEMSEKILRKCGGVPLAINTIASLLANNPRNIHQWHDVHNSIGSGLEKSQSVETMRNILSISYYGLPSHLKACLLYLSTYPEDYNILRDQLIRRWISEGFIQGENFVTVLLDQQSTYLPKKIRRLSLQSSADGHPVLNAENYSHLRCLILKDTNIANLPKETGKLGCLQTLDLRNTSISELPSTIVQLRQLLQLYIDRSVMLPVGCGGVVISRLPRWIKSSFLFLGSLDIKIGKLQQVDFQNLGALSYLYDLYITVLEIVSERLVVGIDHREFQSLVKFSFSSDAMKLIFAQQAMPRLKYLELAFRIQETKDFDIGLENLSSLKHARIRIDCWGSKVNEVELVDAAMWNAACANPNHPRLEVIRHFENTMIRDDEKLQVQDETEKTEEEDVVDGWVNRNDDMQGRGKGQQCPREPDVVKLEMIVEKMGPWGGNSGGSWDIKVAPQRLESVTICSGTIIDALAFSYWDRNGRRHATEFWGGTGGSAHTIHLGTSEFLLEVSGTVGPFFSITDAITSLKFVTNLRSYGPFGVRKGSPFCTQVKKDNSIVGFFGRSGVYLQVIGVYICPI</sequence>
<dbReference type="InterPro" id="IPR033734">
    <property type="entry name" value="Jacalin-like_lectin_dom_plant"/>
</dbReference>
<keyword evidence="6" id="KW-0611">Plant defense</keyword>
<dbReference type="InterPro" id="IPR002182">
    <property type="entry name" value="NB-ARC"/>
</dbReference>
<feature type="coiled-coil region" evidence="8">
    <location>
        <begin position="26"/>
        <end position="53"/>
    </location>
</feature>
<dbReference type="InterPro" id="IPR041118">
    <property type="entry name" value="Rx_N"/>
</dbReference>
<comment type="caution">
    <text evidence="10">The sequence shown here is derived from an EMBL/GenBank/DDBJ whole genome shotgun (WGS) entry which is preliminary data.</text>
</comment>
<evidence type="ECO:0000256" key="8">
    <source>
        <dbReference type="SAM" id="Coils"/>
    </source>
</evidence>
<evidence type="ECO:0000313" key="10">
    <source>
        <dbReference type="EMBL" id="TVU25384.1"/>
    </source>
</evidence>
<dbReference type="Gramene" id="TVU25384">
    <property type="protein sequence ID" value="TVU25384"/>
    <property type="gene ID" value="EJB05_27878"/>
</dbReference>
<evidence type="ECO:0000256" key="1">
    <source>
        <dbReference type="ARBA" id="ARBA00008894"/>
    </source>
</evidence>
<feature type="domain" description="Jacalin-type lectin" evidence="9">
    <location>
        <begin position="778"/>
        <end position="920"/>
    </location>
</feature>
<reference evidence="10 11" key="1">
    <citation type="journal article" date="2019" name="Sci. Rep.">
        <title>A high-quality genome of Eragrostis curvula grass provides insights into Poaceae evolution and supports new strategies to enhance forage quality.</title>
        <authorList>
            <person name="Carballo J."/>
            <person name="Santos B.A.C.M."/>
            <person name="Zappacosta D."/>
            <person name="Garbus I."/>
            <person name="Selva J.P."/>
            <person name="Gallo C.A."/>
            <person name="Diaz A."/>
            <person name="Albertini E."/>
            <person name="Caccamo M."/>
            <person name="Echenique V."/>
        </authorList>
    </citation>
    <scope>NUCLEOTIDE SEQUENCE [LARGE SCALE GENOMIC DNA]</scope>
    <source>
        <strain evidence="11">cv. Victoria</strain>
        <tissue evidence="10">Leaf</tissue>
    </source>
</reference>
<dbReference type="CDD" id="cd09612">
    <property type="entry name" value="Jacalin"/>
    <property type="match status" value="1"/>
</dbReference>
<dbReference type="PROSITE" id="PS51752">
    <property type="entry name" value="JACALIN_LECTIN"/>
    <property type="match status" value="1"/>
</dbReference>
<keyword evidence="3" id="KW-0430">Lectin</keyword>
<dbReference type="InterPro" id="IPR036404">
    <property type="entry name" value="Jacalin-like_lectin_dom_sf"/>
</dbReference>
<dbReference type="Pfam" id="PF01419">
    <property type="entry name" value="Jacalin"/>
    <property type="match status" value="1"/>
</dbReference>
<dbReference type="InterPro" id="IPR036388">
    <property type="entry name" value="WH-like_DNA-bd_sf"/>
</dbReference>
<dbReference type="InterPro" id="IPR027417">
    <property type="entry name" value="P-loop_NTPase"/>
</dbReference>
<dbReference type="Gene3D" id="1.20.5.4130">
    <property type="match status" value="1"/>
</dbReference>
<dbReference type="InterPro" id="IPR042197">
    <property type="entry name" value="Apaf_helical"/>
</dbReference>
<dbReference type="InterPro" id="IPR032675">
    <property type="entry name" value="LRR_dom_sf"/>
</dbReference>
<keyword evidence="2" id="KW-0433">Leucine-rich repeat</keyword>
<dbReference type="Gene3D" id="2.100.10.30">
    <property type="entry name" value="Jacalin-like lectin domain"/>
    <property type="match status" value="1"/>
</dbReference>
<dbReference type="SMART" id="SM00915">
    <property type="entry name" value="Jacalin"/>
    <property type="match status" value="1"/>
</dbReference>
<dbReference type="Gene3D" id="1.10.8.430">
    <property type="entry name" value="Helical domain of apoptotic protease-activating factors"/>
    <property type="match status" value="1"/>
</dbReference>
<dbReference type="SUPFAM" id="SSF51101">
    <property type="entry name" value="Mannose-binding lectins"/>
    <property type="match status" value="1"/>
</dbReference>
<dbReference type="InterPro" id="IPR055414">
    <property type="entry name" value="LRR_R13L4/SHOC2-like"/>
</dbReference>
<comment type="similarity">
    <text evidence="1">Belongs to the disease resistance NB-LRR family.</text>
</comment>
<dbReference type="SUPFAM" id="SSF52540">
    <property type="entry name" value="P-loop containing nucleoside triphosphate hydrolases"/>
    <property type="match status" value="1"/>
</dbReference>
<dbReference type="InterPro" id="IPR001229">
    <property type="entry name" value="Jacalin-like_lectin_dom"/>
</dbReference>
<dbReference type="Gene3D" id="1.10.10.10">
    <property type="entry name" value="Winged helix-like DNA-binding domain superfamily/Winged helix DNA-binding domain"/>
    <property type="match status" value="1"/>
</dbReference>
<evidence type="ECO:0000313" key="11">
    <source>
        <dbReference type="Proteomes" id="UP000324897"/>
    </source>
</evidence>
<keyword evidence="7 8" id="KW-0175">Coiled coil</keyword>
<gene>
    <name evidence="10" type="ORF">EJB05_27878</name>
</gene>
<keyword evidence="5" id="KW-0547">Nucleotide-binding</keyword>
<dbReference type="GO" id="GO:0006952">
    <property type="term" value="P:defense response"/>
    <property type="evidence" value="ECO:0007669"/>
    <property type="project" value="UniProtKB-KW"/>
</dbReference>
<dbReference type="OrthoDB" id="670184at2759"/>
<evidence type="ECO:0000256" key="6">
    <source>
        <dbReference type="ARBA" id="ARBA00022821"/>
    </source>
</evidence>
<dbReference type="PANTHER" id="PTHR19338">
    <property type="entry name" value="TRANSLOCASE OF INNER MITOCHONDRIAL MEMBRANE 13 HOMOLOG"/>
    <property type="match status" value="1"/>
</dbReference>
<evidence type="ECO:0000259" key="9">
    <source>
        <dbReference type="PROSITE" id="PS51752"/>
    </source>
</evidence>
<dbReference type="FunFam" id="3.40.50.300:FF:001091">
    <property type="entry name" value="Probable disease resistance protein At1g61300"/>
    <property type="match status" value="1"/>
</dbReference>
<organism evidence="10 11">
    <name type="scientific">Eragrostis curvula</name>
    <name type="common">weeping love grass</name>
    <dbReference type="NCBI Taxonomy" id="38414"/>
    <lineage>
        <taxon>Eukaryota</taxon>
        <taxon>Viridiplantae</taxon>
        <taxon>Streptophyta</taxon>
        <taxon>Embryophyta</taxon>
        <taxon>Tracheophyta</taxon>
        <taxon>Spermatophyta</taxon>
        <taxon>Magnoliopsida</taxon>
        <taxon>Liliopsida</taxon>
        <taxon>Poales</taxon>
        <taxon>Poaceae</taxon>
        <taxon>PACMAD clade</taxon>
        <taxon>Chloridoideae</taxon>
        <taxon>Eragrostideae</taxon>
        <taxon>Eragrostidinae</taxon>
        <taxon>Eragrostis</taxon>
    </lineage>
</organism>
<dbReference type="EMBL" id="RWGY01000013">
    <property type="protein sequence ID" value="TVU25384.1"/>
    <property type="molecule type" value="Genomic_DNA"/>
</dbReference>
<keyword evidence="4" id="KW-0677">Repeat</keyword>
<dbReference type="GO" id="GO:0030246">
    <property type="term" value="F:carbohydrate binding"/>
    <property type="evidence" value="ECO:0007669"/>
    <property type="project" value="UniProtKB-KW"/>
</dbReference>
<dbReference type="Pfam" id="PF18052">
    <property type="entry name" value="Rx_N"/>
    <property type="match status" value="1"/>
</dbReference>
<dbReference type="GO" id="GO:0051707">
    <property type="term" value="P:response to other organism"/>
    <property type="evidence" value="ECO:0007669"/>
    <property type="project" value="UniProtKB-ARBA"/>
</dbReference>
<dbReference type="GO" id="GO:0043531">
    <property type="term" value="F:ADP binding"/>
    <property type="evidence" value="ECO:0007669"/>
    <property type="project" value="InterPro"/>
</dbReference>
<dbReference type="Proteomes" id="UP000324897">
    <property type="component" value="Chromosome 2"/>
</dbReference>
<dbReference type="SUPFAM" id="SSF52058">
    <property type="entry name" value="L domain-like"/>
    <property type="match status" value="1"/>
</dbReference>
<dbReference type="PRINTS" id="PR00364">
    <property type="entry name" value="DISEASERSIST"/>
</dbReference>
<dbReference type="Pfam" id="PF00931">
    <property type="entry name" value="NB-ARC"/>
    <property type="match status" value="1"/>
</dbReference>
<dbReference type="Gene3D" id="3.40.50.300">
    <property type="entry name" value="P-loop containing nucleotide triphosphate hydrolases"/>
    <property type="match status" value="1"/>
</dbReference>
<evidence type="ECO:0000256" key="2">
    <source>
        <dbReference type="ARBA" id="ARBA00022614"/>
    </source>
</evidence>
<evidence type="ECO:0000256" key="3">
    <source>
        <dbReference type="ARBA" id="ARBA00022734"/>
    </source>
</evidence>
<keyword evidence="11" id="KW-1185">Reference proteome</keyword>
<protein>
    <recommendedName>
        <fullName evidence="9">Jacalin-type lectin domain-containing protein</fullName>
    </recommendedName>
</protein>
<dbReference type="Pfam" id="PF23598">
    <property type="entry name" value="LRR_14"/>
    <property type="match status" value="2"/>
</dbReference>
<evidence type="ECO:0000256" key="5">
    <source>
        <dbReference type="ARBA" id="ARBA00022741"/>
    </source>
</evidence>
<evidence type="ECO:0000256" key="4">
    <source>
        <dbReference type="ARBA" id="ARBA00022737"/>
    </source>
</evidence>
<dbReference type="AlphaFoldDB" id="A0A5J9UPT1"/>
<dbReference type="PANTHER" id="PTHR19338:SF45">
    <property type="entry name" value="RX N-TERMINAL DOMAIN-CONTAINING PROTEIN"/>
    <property type="match status" value="1"/>
</dbReference>